<evidence type="ECO:0000313" key="2">
    <source>
        <dbReference type="Proteomes" id="UP001627408"/>
    </source>
</evidence>
<name>A0ABW8UY76_9RHOB</name>
<evidence type="ECO:0000313" key="1">
    <source>
        <dbReference type="EMBL" id="MFL4470103.1"/>
    </source>
</evidence>
<sequence>MWADDPVVGRRYLQVEVREPGGFTDYRLRIDDERIDTGFNDVSFSFKVGCDDDLDCAEPVDPCRPPLPEDVDVDYLARDFVSLRNALLDFTAQRYPNWQTPLEADVAMVPLEIIAALGDELSYLQDRYNREAYLETATERRTLRRKARLVDYEIHDGRQATTALELTIADTMPATIQVPAGAAVWALAEGQDPIPFELGRGLRDAIDNLVFGVDTRWNPGQITPYALDDNDACLVPGATELLVRNDPAGPENPGGIVFLEADLPEWVGRQILLRDLAADVTETERLVLVTVEEVELTSDPLFALDLARIRWRADTAPRFHIPLDDLEISGNVVPATSGETRRQSFRLGPLQDGDPNDLLPAVEREGPLYSDADPSLVVSSHETDGDAARPPIYLLSLPGTETDGLAFIDMLDDLRATQPEIHLTEDGQPFQPWDFQRALLLCDSDDQVFTLEDGSWRRIVAYQSGAEQIVHRDYATGAGYTIRFGDGEFGRLPARDAVFHVDYRLGSGTRANLPAGAVNALSIPNQTPPHVGSLVGAVESVRNPFPVRNGLDPESATEIKLLAPDAFKAETFFAVRPEDYGAQAARLDSVQQAQGAFRWTGSWLSATTAVDPAGAGLLTDTVRQEVQTLLDARRQAGREVIVVPPRYVNLDLIITVCLARNAFAGQVEPRIHTALFGDVLGMTTGFFSPDQFTFGTPLSRPALEAAIGGVSGVEAVVDVQVRIHGVTDFAPFTDFSLDVADDELIRLENSRQFPERGSLQLSMVGGA</sequence>
<evidence type="ECO:0008006" key="3">
    <source>
        <dbReference type="Google" id="ProtNLM"/>
    </source>
</evidence>
<dbReference type="RefSeq" id="WP_407591974.1">
    <property type="nucleotide sequence ID" value="NZ_JBHDIY010000002.1"/>
</dbReference>
<comment type="caution">
    <text evidence="1">The sequence shown here is derived from an EMBL/GenBank/DDBJ whole genome shotgun (WGS) entry which is preliminary data.</text>
</comment>
<dbReference type="EMBL" id="JBHDIY010000002">
    <property type="protein sequence ID" value="MFL4470103.1"/>
    <property type="molecule type" value="Genomic_DNA"/>
</dbReference>
<keyword evidence="2" id="KW-1185">Reference proteome</keyword>
<reference evidence="1 2" key="1">
    <citation type="submission" date="2024-08" db="EMBL/GenBank/DDBJ databases">
        <title>Tateyamaria sp. nov., isolated from marine algae.</title>
        <authorList>
            <person name="Choi B.J."/>
            <person name="Kim J.M."/>
            <person name="Lee J.K."/>
            <person name="Choi D.G."/>
            <person name="Bayburt H."/>
            <person name="Baek J.H."/>
            <person name="Han D.M."/>
            <person name="Jeon C.O."/>
        </authorList>
    </citation>
    <scope>NUCLEOTIDE SEQUENCE [LARGE SCALE GENOMIC DNA]</scope>
    <source>
        <strain evidence="1 2">KMU-156</strain>
    </source>
</reference>
<accession>A0ABW8UY76</accession>
<organism evidence="1 2">
    <name type="scientific">Tateyamaria armeniaca</name>
    <dbReference type="NCBI Taxonomy" id="2518930"/>
    <lineage>
        <taxon>Bacteria</taxon>
        <taxon>Pseudomonadati</taxon>
        <taxon>Pseudomonadota</taxon>
        <taxon>Alphaproteobacteria</taxon>
        <taxon>Rhodobacterales</taxon>
        <taxon>Roseobacteraceae</taxon>
        <taxon>Tateyamaria</taxon>
    </lineage>
</organism>
<proteinExistence type="predicted"/>
<dbReference type="Proteomes" id="UP001627408">
    <property type="component" value="Unassembled WGS sequence"/>
</dbReference>
<protein>
    <recommendedName>
        <fullName evidence="3">Baseplate assembly protein</fullName>
    </recommendedName>
</protein>
<gene>
    <name evidence="1" type="ORF">ACERZ8_09570</name>
</gene>